<dbReference type="AlphaFoldDB" id="L0DUW3"/>
<protein>
    <submittedName>
        <fullName evidence="3">Outer membrane protein</fullName>
    </submittedName>
</protein>
<keyword evidence="4" id="KW-1185">Reference proteome</keyword>
<dbReference type="InterPro" id="IPR033399">
    <property type="entry name" value="TP_0789-like"/>
</dbReference>
<feature type="chain" id="PRO_5003940462" evidence="1">
    <location>
        <begin position="36"/>
        <end position="280"/>
    </location>
</feature>
<evidence type="ECO:0000259" key="2">
    <source>
        <dbReference type="Pfam" id="PF17131"/>
    </source>
</evidence>
<gene>
    <name evidence="3" type="ordered locus">TVNIR_1707</name>
</gene>
<dbReference type="HOGENOM" id="CLU_074356_0_0_6"/>
<dbReference type="eggNOG" id="COG2834">
    <property type="taxonomic scope" value="Bacteria"/>
</dbReference>
<dbReference type="Gene3D" id="2.50.20.10">
    <property type="entry name" value="Lipoprotein localisation LolA/LolB/LppX"/>
    <property type="match status" value="1"/>
</dbReference>
<sequence>MATRFNEVPTMTLLTSRLLPLLLCALTFTLPAAQAQETPEAMEIVTRANAAAYYAGRDGRADARMQILDARGREQVRQFTMLRRNGKDAEQHYLLVFSRPSDVRGTAFLVHKRPGADDDRWLYLPGLDLVRRIAPGDKRTSFVGSHFFYEDVSGRHLEDDRHSVQATTDGQFVIRSTPRDPRSVEFAAYTTWIDRDNWLPMRAEYEKPDGTVYRRMEVLEVETIDRYPTATRMRMSDLDSGGHTIAEMRFIAYDLDIPDGVFTERSLRNPPRQWLQRPGE</sequence>
<dbReference type="KEGG" id="tni:TVNIR_1707"/>
<accession>L0DUW3</accession>
<name>L0DUW3_THIND</name>
<keyword evidence="1" id="KW-0732">Signal</keyword>
<feature type="domain" description="Uncharacterized protein TP-0789" evidence="2">
    <location>
        <begin position="90"/>
        <end position="268"/>
    </location>
</feature>
<evidence type="ECO:0000313" key="4">
    <source>
        <dbReference type="Proteomes" id="UP000010809"/>
    </source>
</evidence>
<feature type="signal peptide" evidence="1">
    <location>
        <begin position="1"/>
        <end position="35"/>
    </location>
</feature>
<dbReference type="Proteomes" id="UP000010809">
    <property type="component" value="Chromosome"/>
</dbReference>
<dbReference type="CDD" id="cd16329">
    <property type="entry name" value="LolA_like"/>
    <property type="match status" value="1"/>
</dbReference>
<dbReference type="PATRIC" id="fig|1255043.3.peg.1728"/>
<dbReference type="Pfam" id="PF17131">
    <property type="entry name" value="LolA_like"/>
    <property type="match status" value="1"/>
</dbReference>
<evidence type="ECO:0000313" key="3">
    <source>
        <dbReference type="EMBL" id="AGA33369.1"/>
    </source>
</evidence>
<organism evidence="3 4">
    <name type="scientific">Thioalkalivibrio nitratireducens (strain DSM 14787 / UNIQEM 213 / ALEN2)</name>
    <dbReference type="NCBI Taxonomy" id="1255043"/>
    <lineage>
        <taxon>Bacteria</taxon>
        <taxon>Pseudomonadati</taxon>
        <taxon>Pseudomonadota</taxon>
        <taxon>Gammaproteobacteria</taxon>
        <taxon>Chromatiales</taxon>
        <taxon>Ectothiorhodospiraceae</taxon>
        <taxon>Thioalkalivibrio</taxon>
    </lineage>
</organism>
<dbReference type="STRING" id="1255043.TVNIR_1707"/>
<proteinExistence type="predicted"/>
<evidence type="ECO:0000256" key="1">
    <source>
        <dbReference type="SAM" id="SignalP"/>
    </source>
</evidence>
<dbReference type="EMBL" id="CP003989">
    <property type="protein sequence ID" value="AGA33369.1"/>
    <property type="molecule type" value="Genomic_DNA"/>
</dbReference>
<reference evidence="3" key="1">
    <citation type="submission" date="2015-12" db="EMBL/GenBank/DDBJ databases">
        <authorList>
            <person name="Tikhonova T.V."/>
            <person name="Pavlov A.R."/>
            <person name="Beletsky A.V."/>
            <person name="Mardanov A.V."/>
            <person name="Sorokin D.Y."/>
            <person name="Ravin N.V."/>
            <person name="Popov V.O."/>
        </authorList>
    </citation>
    <scope>NUCLEOTIDE SEQUENCE</scope>
    <source>
        <strain evidence="3">DSM 14787</strain>
    </source>
</reference>